<dbReference type="PANTHER" id="PTHR11441:SF0">
    <property type="entry name" value="THYMIDINE KINASE, CYTOSOLIC"/>
    <property type="match status" value="1"/>
</dbReference>
<accession>A0A6C0M357</accession>
<evidence type="ECO:0000256" key="7">
    <source>
        <dbReference type="ARBA" id="ARBA00022840"/>
    </source>
</evidence>
<dbReference type="SUPFAM" id="SSF52540">
    <property type="entry name" value="P-loop containing nucleoside triphosphate hydrolases"/>
    <property type="match status" value="1"/>
</dbReference>
<dbReference type="Gene3D" id="3.40.50.300">
    <property type="entry name" value="P-loop containing nucleotide triphosphate hydrolases"/>
    <property type="match status" value="1"/>
</dbReference>
<reference evidence="8" key="1">
    <citation type="journal article" date="2020" name="Nature">
        <title>Giant virus diversity and host interactions through global metagenomics.</title>
        <authorList>
            <person name="Schulz F."/>
            <person name="Roux S."/>
            <person name="Paez-Espino D."/>
            <person name="Jungbluth S."/>
            <person name="Walsh D.A."/>
            <person name="Denef V.J."/>
            <person name="McMahon K.D."/>
            <person name="Konstantinidis K.T."/>
            <person name="Eloe-Fadrosh E.A."/>
            <person name="Kyrpides N.C."/>
            <person name="Woyke T."/>
        </authorList>
    </citation>
    <scope>NUCLEOTIDE SEQUENCE</scope>
    <source>
        <strain evidence="8">GVMAG-S-1035124-57</strain>
    </source>
</reference>
<evidence type="ECO:0000256" key="3">
    <source>
        <dbReference type="ARBA" id="ARBA00022634"/>
    </source>
</evidence>
<dbReference type="GO" id="GO:0046104">
    <property type="term" value="P:thymidine metabolic process"/>
    <property type="evidence" value="ECO:0007669"/>
    <property type="project" value="TreeGrafter"/>
</dbReference>
<evidence type="ECO:0000313" key="8">
    <source>
        <dbReference type="EMBL" id="QHU36768.1"/>
    </source>
</evidence>
<evidence type="ECO:0000256" key="2">
    <source>
        <dbReference type="ARBA" id="ARBA00012118"/>
    </source>
</evidence>
<dbReference type="GO" id="GO:0071897">
    <property type="term" value="P:DNA biosynthetic process"/>
    <property type="evidence" value="ECO:0007669"/>
    <property type="project" value="UniProtKB-KW"/>
</dbReference>
<dbReference type="SUPFAM" id="SSF57716">
    <property type="entry name" value="Glucocorticoid receptor-like (DNA-binding domain)"/>
    <property type="match status" value="1"/>
</dbReference>
<dbReference type="Gene3D" id="3.30.60.20">
    <property type="match status" value="1"/>
</dbReference>
<organism evidence="8">
    <name type="scientific">viral metagenome</name>
    <dbReference type="NCBI Taxonomy" id="1070528"/>
    <lineage>
        <taxon>unclassified sequences</taxon>
        <taxon>metagenomes</taxon>
        <taxon>organismal metagenomes</taxon>
    </lineage>
</organism>
<evidence type="ECO:0000256" key="5">
    <source>
        <dbReference type="ARBA" id="ARBA00022741"/>
    </source>
</evidence>
<evidence type="ECO:0000256" key="4">
    <source>
        <dbReference type="ARBA" id="ARBA00022679"/>
    </source>
</evidence>
<dbReference type="EC" id="2.7.1.21" evidence="2"/>
<dbReference type="InterPro" id="IPR001267">
    <property type="entry name" value="Thymidine_kinase"/>
</dbReference>
<sequence length="202" mass="22738">MTRISERDMPVGYLELAIGPMFSGKTTWLTNVHKQCTYCNMHMMVINFAGDTRYASSAEALLSTHDRTMIPCIMCSTIAELETQHGDELSRAEVLLINEGQFFPDIMRVLGHVDAGKRIYICGLDGDFEKKRIGSLLDLIPHCDKVCKLTSLCSICRNGKEAIFSFRTTQETDQIVIGSNNYIPLCRACYATESEKKYNKTT</sequence>
<dbReference type="PIRSF" id="PIRSF035805">
    <property type="entry name" value="TK_cell"/>
    <property type="match status" value="1"/>
</dbReference>
<name>A0A6C0M357_9ZZZZ</name>
<evidence type="ECO:0000256" key="1">
    <source>
        <dbReference type="ARBA" id="ARBA00007587"/>
    </source>
</evidence>
<comment type="similarity">
    <text evidence="1">Belongs to the thymidine kinase family.</text>
</comment>
<dbReference type="AlphaFoldDB" id="A0A6C0M357"/>
<protein>
    <recommendedName>
        <fullName evidence="2">thymidine kinase</fullName>
        <ecNumber evidence="2">2.7.1.21</ecNumber>
    </recommendedName>
</protein>
<keyword evidence="5" id="KW-0547">Nucleotide-binding</keyword>
<dbReference type="GO" id="GO:0005524">
    <property type="term" value="F:ATP binding"/>
    <property type="evidence" value="ECO:0007669"/>
    <property type="project" value="UniProtKB-KW"/>
</dbReference>
<dbReference type="GO" id="GO:0004797">
    <property type="term" value="F:thymidine kinase activity"/>
    <property type="evidence" value="ECO:0007669"/>
    <property type="project" value="UniProtKB-EC"/>
</dbReference>
<keyword evidence="6" id="KW-0418">Kinase</keyword>
<dbReference type="PANTHER" id="PTHR11441">
    <property type="entry name" value="THYMIDINE KINASE"/>
    <property type="match status" value="1"/>
</dbReference>
<proteinExistence type="inferred from homology"/>
<dbReference type="Pfam" id="PF00265">
    <property type="entry name" value="TK"/>
    <property type="match status" value="1"/>
</dbReference>
<keyword evidence="7" id="KW-0067">ATP-binding</keyword>
<keyword evidence="3" id="KW-0237">DNA synthesis</keyword>
<dbReference type="InterPro" id="IPR027417">
    <property type="entry name" value="P-loop_NTPase"/>
</dbReference>
<evidence type="ECO:0000256" key="6">
    <source>
        <dbReference type="ARBA" id="ARBA00022777"/>
    </source>
</evidence>
<dbReference type="EMBL" id="MN740631">
    <property type="protein sequence ID" value="QHU36768.1"/>
    <property type="molecule type" value="Genomic_DNA"/>
</dbReference>
<keyword evidence="4" id="KW-0808">Transferase</keyword>